<dbReference type="InterPro" id="IPR050329">
    <property type="entry name" value="GLI_C2H2-zinc-finger"/>
</dbReference>
<evidence type="ECO:0000259" key="7">
    <source>
        <dbReference type="PROSITE" id="PS50157"/>
    </source>
</evidence>
<dbReference type="PANTHER" id="PTHR19818:SF159">
    <property type="entry name" value="C2H2-TYPE DOMAIN-CONTAINING PROTEIN"/>
    <property type="match status" value="1"/>
</dbReference>
<dbReference type="Proteomes" id="UP000807769">
    <property type="component" value="Unassembled WGS sequence"/>
</dbReference>
<feature type="compositionally biased region" description="Basic residues" evidence="6">
    <location>
        <begin position="90"/>
        <end position="104"/>
    </location>
</feature>
<evidence type="ECO:0000313" key="9">
    <source>
        <dbReference type="Proteomes" id="UP000807769"/>
    </source>
</evidence>
<feature type="region of interest" description="Disordered" evidence="6">
    <location>
        <begin position="84"/>
        <end position="113"/>
    </location>
</feature>
<sequence length="240" mass="26378">MPATRPNLQSVECPVCHRVISRKADLPRHMRIHAENKDALKHACPYDGCDYKTLQKSNVQTHIRTHTGERSKMCLHPGCKFSTTDPGSLTRHRKSEHGYKPKARHIPDGKAARQSAAAPYPCIRFVKPKVSHPAVHSRPPSPATPKSQASSRNSPWTDSSPISLPKASPPYVVSPLSSPYTPRTTSSLRPSPSISPLSTSTRSCSPMPRIRSPFTLSDFSLSPSPSPMRTFSTSPSPEQM</sequence>
<dbReference type="PROSITE" id="PS00028">
    <property type="entry name" value="ZINC_FINGER_C2H2_1"/>
    <property type="match status" value="1"/>
</dbReference>
<feature type="compositionally biased region" description="Polar residues" evidence="6">
    <location>
        <begin position="144"/>
        <end position="162"/>
    </location>
</feature>
<feature type="domain" description="C2H2-type" evidence="7">
    <location>
        <begin position="11"/>
        <end position="38"/>
    </location>
</feature>
<feature type="domain" description="C2H2-type" evidence="7">
    <location>
        <begin position="42"/>
        <end position="71"/>
    </location>
</feature>
<keyword evidence="3 5" id="KW-0863">Zinc-finger</keyword>
<dbReference type="GeneID" id="64636481"/>
<feature type="compositionally biased region" description="Polar residues" evidence="6">
    <location>
        <begin position="229"/>
        <end position="240"/>
    </location>
</feature>
<evidence type="ECO:0000256" key="4">
    <source>
        <dbReference type="ARBA" id="ARBA00022833"/>
    </source>
</evidence>
<evidence type="ECO:0000256" key="5">
    <source>
        <dbReference type="PROSITE-ProRule" id="PRU00042"/>
    </source>
</evidence>
<dbReference type="Gene3D" id="3.30.160.60">
    <property type="entry name" value="Classic Zinc Finger"/>
    <property type="match status" value="2"/>
</dbReference>
<gene>
    <name evidence="8" type="ORF">BJ212DRAFT_1589609</name>
</gene>
<dbReference type="RefSeq" id="XP_041189446.1">
    <property type="nucleotide sequence ID" value="XM_041342465.1"/>
</dbReference>
<evidence type="ECO:0000256" key="2">
    <source>
        <dbReference type="ARBA" id="ARBA00022737"/>
    </source>
</evidence>
<accession>A0A9P7JA69</accession>
<dbReference type="GO" id="GO:0005634">
    <property type="term" value="C:nucleus"/>
    <property type="evidence" value="ECO:0007669"/>
    <property type="project" value="UniProtKB-ARBA"/>
</dbReference>
<keyword evidence="1" id="KW-0479">Metal-binding</keyword>
<protein>
    <recommendedName>
        <fullName evidence="7">C2H2-type domain-containing protein</fullName>
    </recommendedName>
</protein>
<organism evidence="8 9">
    <name type="scientific">Suillus subaureus</name>
    <dbReference type="NCBI Taxonomy" id="48587"/>
    <lineage>
        <taxon>Eukaryota</taxon>
        <taxon>Fungi</taxon>
        <taxon>Dikarya</taxon>
        <taxon>Basidiomycota</taxon>
        <taxon>Agaricomycotina</taxon>
        <taxon>Agaricomycetes</taxon>
        <taxon>Agaricomycetidae</taxon>
        <taxon>Boletales</taxon>
        <taxon>Suillineae</taxon>
        <taxon>Suillaceae</taxon>
        <taxon>Suillus</taxon>
    </lineage>
</organism>
<comment type="caution">
    <text evidence="8">The sequence shown here is derived from an EMBL/GenBank/DDBJ whole genome shotgun (WGS) entry which is preliminary data.</text>
</comment>
<dbReference type="InterPro" id="IPR036236">
    <property type="entry name" value="Znf_C2H2_sf"/>
</dbReference>
<dbReference type="EMBL" id="JABBWG010000032">
    <property type="protein sequence ID" value="KAG1810550.1"/>
    <property type="molecule type" value="Genomic_DNA"/>
</dbReference>
<dbReference type="GO" id="GO:0000981">
    <property type="term" value="F:DNA-binding transcription factor activity, RNA polymerase II-specific"/>
    <property type="evidence" value="ECO:0007669"/>
    <property type="project" value="TreeGrafter"/>
</dbReference>
<evidence type="ECO:0000313" key="8">
    <source>
        <dbReference type="EMBL" id="KAG1810550.1"/>
    </source>
</evidence>
<reference evidence="8" key="1">
    <citation type="journal article" date="2020" name="New Phytol.">
        <title>Comparative genomics reveals dynamic genome evolution in host specialist ectomycorrhizal fungi.</title>
        <authorList>
            <person name="Lofgren L.A."/>
            <person name="Nguyen N.H."/>
            <person name="Vilgalys R."/>
            <person name="Ruytinx J."/>
            <person name="Liao H.L."/>
            <person name="Branco S."/>
            <person name="Kuo A."/>
            <person name="LaButti K."/>
            <person name="Lipzen A."/>
            <person name="Andreopoulos W."/>
            <person name="Pangilinan J."/>
            <person name="Riley R."/>
            <person name="Hundley H."/>
            <person name="Na H."/>
            <person name="Barry K."/>
            <person name="Grigoriev I.V."/>
            <person name="Stajich J.E."/>
            <person name="Kennedy P.G."/>
        </authorList>
    </citation>
    <scope>NUCLEOTIDE SEQUENCE</scope>
    <source>
        <strain evidence="8">MN1</strain>
    </source>
</reference>
<evidence type="ECO:0000256" key="6">
    <source>
        <dbReference type="SAM" id="MobiDB-lite"/>
    </source>
</evidence>
<dbReference type="GO" id="GO:0045944">
    <property type="term" value="P:positive regulation of transcription by RNA polymerase II"/>
    <property type="evidence" value="ECO:0007669"/>
    <property type="project" value="UniProtKB-ARBA"/>
</dbReference>
<proteinExistence type="predicted"/>
<dbReference type="AlphaFoldDB" id="A0A9P7JA69"/>
<keyword evidence="4" id="KW-0862">Zinc</keyword>
<dbReference type="InterPro" id="IPR013087">
    <property type="entry name" value="Znf_C2H2_type"/>
</dbReference>
<dbReference type="GO" id="GO:0000978">
    <property type="term" value="F:RNA polymerase II cis-regulatory region sequence-specific DNA binding"/>
    <property type="evidence" value="ECO:0007669"/>
    <property type="project" value="TreeGrafter"/>
</dbReference>
<dbReference type="GO" id="GO:0008270">
    <property type="term" value="F:zinc ion binding"/>
    <property type="evidence" value="ECO:0007669"/>
    <property type="project" value="UniProtKB-KW"/>
</dbReference>
<evidence type="ECO:0000256" key="3">
    <source>
        <dbReference type="ARBA" id="ARBA00022771"/>
    </source>
</evidence>
<feature type="compositionally biased region" description="Low complexity" evidence="6">
    <location>
        <begin position="169"/>
        <end position="223"/>
    </location>
</feature>
<dbReference type="SMART" id="SM00355">
    <property type="entry name" value="ZnF_C2H2"/>
    <property type="match status" value="3"/>
</dbReference>
<keyword evidence="2" id="KW-0677">Repeat</keyword>
<dbReference type="OrthoDB" id="654211at2759"/>
<dbReference type="Pfam" id="PF00096">
    <property type="entry name" value="zf-C2H2"/>
    <property type="match status" value="1"/>
</dbReference>
<name>A0A9P7JA69_9AGAM</name>
<dbReference type="PANTHER" id="PTHR19818">
    <property type="entry name" value="ZINC FINGER PROTEIN ZIC AND GLI"/>
    <property type="match status" value="1"/>
</dbReference>
<feature type="region of interest" description="Disordered" evidence="6">
    <location>
        <begin position="131"/>
        <end position="240"/>
    </location>
</feature>
<keyword evidence="9" id="KW-1185">Reference proteome</keyword>
<dbReference type="SUPFAM" id="SSF57667">
    <property type="entry name" value="beta-beta-alpha zinc fingers"/>
    <property type="match status" value="1"/>
</dbReference>
<dbReference type="PROSITE" id="PS50157">
    <property type="entry name" value="ZINC_FINGER_C2H2_2"/>
    <property type="match status" value="2"/>
</dbReference>
<evidence type="ECO:0000256" key="1">
    <source>
        <dbReference type="ARBA" id="ARBA00022723"/>
    </source>
</evidence>